<dbReference type="SUPFAM" id="SSF81296">
    <property type="entry name" value="E set domains"/>
    <property type="match status" value="1"/>
</dbReference>
<dbReference type="OrthoDB" id="2351239at2"/>
<dbReference type="RefSeq" id="WP_076560754.1">
    <property type="nucleotide sequence ID" value="NZ_FTOC01000017.1"/>
</dbReference>
<dbReference type="PANTHER" id="PTHR40053">
    <property type="entry name" value="SPORULATION-CONTROL PROTEIN SPO0M"/>
    <property type="match status" value="1"/>
</dbReference>
<organism evidence="1 2">
    <name type="scientific">Salimicrobium flavidum</name>
    <dbReference type="NCBI Taxonomy" id="570947"/>
    <lineage>
        <taxon>Bacteria</taxon>
        <taxon>Bacillati</taxon>
        <taxon>Bacillota</taxon>
        <taxon>Bacilli</taxon>
        <taxon>Bacillales</taxon>
        <taxon>Bacillaceae</taxon>
        <taxon>Salimicrobium</taxon>
    </lineage>
</organism>
<dbReference type="STRING" id="570947.SAMN05421687_1178"/>
<dbReference type="Pfam" id="PF07070">
    <property type="entry name" value="Spo0M"/>
    <property type="match status" value="1"/>
</dbReference>
<evidence type="ECO:0000313" key="2">
    <source>
        <dbReference type="Proteomes" id="UP000187608"/>
    </source>
</evidence>
<sequence length="253" mass="28934">MFKKFLASLGIGAATVDTQLEKETFVPGEDVHGKVFIQGGETEQTIDAICIFLMTEAVQEVNERKVKEKVSLEKYKISDQLFIGAGENKEIPFTIQLPLHTPASFERLPIWFETGVDIPMALDPEDRDPIDLKPHPHIEKVIEALENQLSFRLREVEMEYSKRHGFVQEFEFSAGGEYHDYLEELEAIFFISQDKLDVMLEVDRRARGLGGLFSEALEMDESRSKVTFKSEEFNGSVENIADKLKQTIDRLKE</sequence>
<gene>
    <name evidence="1" type="ORF">SAMN05421687_1178</name>
</gene>
<dbReference type="EMBL" id="FTOC01000017">
    <property type="protein sequence ID" value="SIS64370.1"/>
    <property type="molecule type" value="Genomic_DNA"/>
</dbReference>
<dbReference type="InterPro" id="IPR009776">
    <property type="entry name" value="Spore_0_M"/>
</dbReference>
<accession>A0A1N7KSE9</accession>
<reference evidence="2" key="1">
    <citation type="submission" date="2017-01" db="EMBL/GenBank/DDBJ databases">
        <authorList>
            <person name="Varghese N."/>
            <person name="Submissions S."/>
        </authorList>
    </citation>
    <scope>NUCLEOTIDE SEQUENCE [LARGE SCALE GENOMIC DNA]</scope>
    <source>
        <strain evidence="2">DSM 23127</strain>
    </source>
</reference>
<evidence type="ECO:0000313" key="1">
    <source>
        <dbReference type="EMBL" id="SIS64370.1"/>
    </source>
</evidence>
<keyword evidence="2" id="KW-1185">Reference proteome</keyword>
<dbReference type="PANTHER" id="PTHR40053:SF1">
    <property type="entry name" value="SPORULATION-CONTROL PROTEIN SPO0M"/>
    <property type="match status" value="1"/>
</dbReference>
<proteinExistence type="predicted"/>
<protein>
    <submittedName>
        <fullName evidence="1">Sporulation-control protein</fullName>
    </submittedName>
</protein>
<name>A0A1N7KSE9_9BACI</name>
<dbReference type="InterPro" id="IPR014756">
    <property type="entry name" value="Ig_E-set"/>
</dbReference>
<dbReference type="Proteomes" id="UP000187608">
    <property type="component" value="Unassembled WGS sequence"/>
</dbReference>
<dbReference type="AlphaFoldDB" id="A0A1N7KSE9"/>